<dbReference type="Gene3D" id="1.25.40.410">
    <property type="match status" value="1"/>
</dbReference>
<comment type="caution">
    <text evidence="3">The sequence shown here is derived from an EMBL/GenBank/DDBJ whole genome shotgun (WGS) entry which is preliminary data.</text>
</comment>
<dbReference type="Pfam" id="PF20421">
    <property type="entry name" value="DHR-2_Lobe_C"/>
    <property type="match status" value="1"/>
</dbReference>
<accession>A0A9W6YR13</accession>
<dbReference type="GO" id="GO:0005085">
    <property type="term" value="F:guanyl-nucleotide exchange factor activity"/>
    <property type="evidence" value="ECO:0007669"/>
    <property type="project" value="InterPro"/>
</dbReference>
<comment type="similarity">
    <text evidence="1">Belongs to the DOCK family.</text>
</comment>
<dbReference type="GO" id="GO:0005737">
    <property type="term" value="C:cytoplasm"/>
    <property type="evidence" value="ECO:0007669"/>
    <property type="project" value="TreeGrafter"/>
</dbReference>
<dbReference type="InterPro" id="IPR043161">
    <property type="entry name" value="DOCK_C_lobe_A"/>
</dbReference>
<keyword evidence="4" id="KW-1185">Reference proteome</keyword>
<evidence type="ECO:0000259" key="2">
    <source>
        <dbReference type="PROSITE" id="PS51651"/>
    </source>
</evidence>
<dbReference type="InterPro" id="IPR046773">
    <property type="entry name" value="DOCKER_Lobe_C"/>
</dbReference>
<sequence length="1498" mass="169586">MPGLKSVKKGVCAGAVDITRIFSRNKGHLQSGEAHQFTIKMFSSYMNKETQDLQLFAGMNTSLAISMTMSNNGWGELVDRVISGSSKGVAVNPRAEKLILMVKEIRSESFSSADDALLNDFKAVNFVKTLSFNPLDESYDRVYLRVIKTNNIPITQAKPFISVELSSSSQSLLFSKGTNENPTKKWQFTSTSPDEYISEVIQITGLPKSPNGTVDHLFFDVYVNGKYVASAKYPMRQHNQIFDTAGLFNKRFKSLDLYSPQSAIPIGTIDFDLEYVGKHYNVDSYVEMVLNWKKLFRSSIVENQTSFIATLQKLRKVGFPITVKYFPELVQQLLEIYSIAIDDVETPISPSGSNKFDDGAKETLASVTFEAIVQVLDVTIARQDEYVFLFDELLKLRLPLVGEFLVGDMNRYFENFETTWTSTGRALCRVASLVLNIANNCVSDQIFFQSTSLKFSKHLTSFLASEKENVVADQIILIGNLELILDASSNNFDVLQLIKCVSLWSDAIGTKGLGALQALSTNALMNKKKQKQHQIIISKLYFLNRCLNNDNLVRSKDVSCLEVLFSTAIAAAFEVLSNKVIDIDAYRLALGVLLSSMSVSFGETKKVIGNCDKLYLVFARILAPLGSIYCKILQYCRSHDMFKPKRVFTQLFPPHYPFEEYTIESTVINDETVCEILLEFNAVLVLSAQISNSISELLSRIYILGESYPVSYVTLDDVLGDPARHFFNPVNIVATTETMRSIIDPSYYPGHKWISFKALTITTCELYFETFVRVMLTHLPTLEHIERFPKKIFTDYIMTMLKAACSKAASIEHLSIIPRKGCFGITGHLRTRCISSLYSTWNDLGRPANEEEVTRFGLERFSGFQRLLYSNEDYVMMSELLLVSMQRNETCHDLGTKMFWSIIVSELVETQSLFNLESHVMGSLYDIFLHRRRYSPDIYEIKSFITSLKSHVVLDVEDEAYTTVTQFVSNLSEFLTTAAELKSIPEGDEFDDDRTFHKINISGYLMNAHKPELLESFINSMYVSHLDKKNYTQAALSLQLLADTYTWDVTSYLAACKAPPFPAQSEFKRKESLYRLMAANFTKGGKVEQAVECYKELLDAYDNYNFDLAGLSYCYGELSKAFSELQTVGRLDSTYFKISFIGYGFPASIRGKEFIYEGMAYEHITSINHRLNRLYPGSRIISNEEKAKELLADSPIGKYLYIKTVTPQKCTTDINRLSFMSRQYIDNKHLNLFVSTRRVPGSTDFSNLWTEEITYETFLTFPTLMNRSEIKTTAIVKVSPIMNAIKSLASKNEELSSIDYSIKHDLREGIDAKSIAASPMFGNLSRVLSGTVDSPVNGGVGQYRYFFGTTSDESGYEENKTILRNCFNNLIISLNNLLKLHGALIPQILLEQHKMLVELYSKNFEDEIANLKLDVESKLDLKSVMNSLVTQSTQNRRHRYQVRNNRGEHYYDDDSISSLSFHSSHSGETRTFSGGLMSPISPPASISNYGKRNLFGYR</sequence>
<dbReference type="PANTHER" id="PTHR45653">
    <property type="entry name" value="DEDICATOR OF CYTOKINESIS"/>
    <property type="match status" value="1"/>
</dbReference>
<evidence type="ECO:0000313" key="4">
    <source>
        <dbReference type="Proteomes" id="UP001165063"/>
    </source>
</evidence>
<dbReference type="InterPro" id="IPR057500">
    <property type="entry name" value="C2_DCK1_4th"/>
</dbReference>
<dbReference type="OrthoDB" id="18896at2759"/>
<evidence type="ECO:0000313" key="3">
    <source>
        <dbReference type="EMBL" id="GMG23349.1"/>
    </source>
</evidence>
<proteinExistence type="inferred from homology"/>
<name>A0A9W6YR13_AMBMO</name>
<dbReference type="CDD" id="cd11684">
    <property type="entry name" value="DHR2_DOCK"/>
    <property type="match status" value="1"/>
</dbReference>
<protein>
    <submittedName>
        <fullName evidence="3">Unnamed protein product</fullName>
    </submittedName>
</protein>
<dbReference type="GO" id="GO:0005886">
    <property type="term" value="C:plasma membrane"/>
    <property type="evidence" value="ECO:0007669"/>
    <property type="project" value="TreeGrafter"/>
</dbReference>
<dbReference type="InterPro" id="IPR027357">
    <property type="entry name" value="DOCKER_dom"/>
</dbReference>
<dbReference type="PANTHER" id="PTHR45653:SF10">
    <property type="entry name" value="MYOBLAST CITY, ISOFORM B"/>
    <property type="match status" value="1"/>
</dbReference>
<dbReference type="Proteomes" id="UP001165063">
    <property type="component" value="Unassembled WGS sequence"/>
</dbReference>
<dbReference type="InterPro" id="IPR026791">
    <property type="entry name" value="DOCK"/>
</dbReference>
<reference evidence="3" key="1">
    <citation type="submission" date="2023-04" db="EMBL/GenBank/DDBJ databases">
        <title>Ambrosiozyma monospora NBRC 1965.</title>
        <authorList>
            <person name="Ichikawa N."/>
            <person name="Sato H."/>
            <person name="Tonouchi N."/>
        </authorList>
    </citation>
    <scope>NUCLEOTIDE SEQUENCE</scope>
    <source>
        <strain evidence="3">NBRC 1965</strain>
    </source>
</reference>
<organism evidence="3 4">
    <name type="scientific">Ambrosiozyma monospora</name>
    <name type="common">Yeast</name>
    <name type="synonym">Endomycopsis monosporus</name>
    <dbReference type="NCBI Taxonomy" id="43982"/>
    <lineage>
        <taxon>Eukaryota</taxon>
        <taxon>Fungi</taxon>
        <taxon>Dikarya</taxon>
        <taxon>Ascomycota</taxon>
        <taxon>Saccharomycotina</taxon>
        <taxon>Pichiomycetes</taxon>
        <taxon>Pichiales</taxon>
        <taxon>Pichiaceae</taxon>
        <taxon>Ambrosiozyma</taxon>
    </lineage>
</organism>
<feature type="domain" description="DOCKER" evidence="2">
    <location>
        <begin position="1005"/>
        <end position="1416"/>
    </location>
</feature>
<evidence type="ECO:0000256" key="1">
    <source>
        <dbReference type="PROSITE-ProRule" id="PRU00984"/>
    </source>
</evidence>
<dbReference type="Pfam" id="PF25338">
    <property type="entry name" value="C2_DCK_4th"/>
    <property type="match status" value="1"/>
</dbReference>
<dbReference type="PROSITE" id="PS51651">
    <property type="entry name" value="DOCKER"/>
    <property type="match status" value="1"/>
</dbReference>
<dbReference type="GO" id="GO:0007264">
    <property type="term" value="P:small GTPase-mediated signal transduction"/>
    <property type="evidence" value="ECO:0007669"/>
    <property type="project" value="InterPro"/>
</dbReference>
<dbReference type="Gene3D" id="1.20.58.740">
    <property type="match status" value="1"/>
</dbReference>
<dbReference type="InterPro" id="IPR043162">
    <property type="entry name" value="DOCK_C_lobe_C"/>
</dbReference>
<gene>
    <name evidence="3" type="ORF">Amon01_000277700</name>
</gene>
<dbReference type="EMBL" id="BSXU01001064">
    <property type="protein sequence ID" value="GMG23349.1"/>
    <property type="molecule type" value="Genomic_DNA"/>
</dbReference>
<dbReference type="GO" id="GO:0031267">
    <property type="term" value="F:small GTPase binding"/>
    <property type="evidence" value="ECO:0007669"/>
    <property type="project" value="TreeGrafter"/>
</dbReference>